<dbReference type="Pfam" id="PF13847">
    <property type="entry name" value="Methyltransf_31"/>
    <property type="match status" value="1"/>
</dbReference>
<name>A0A0G1DLR4_9BACT</name>
<dbReference type="Gene3D" id="3.40.50.150">
    <property type="entry name" value="Vaccinia Virus protein VP39"/>
    <property type="match status" value="1"/>
</dbReference>
<evidence type="ECO:0000259" key="1">
    <source>
        <dbReference type="Pfam" id="PF13847"/>
    </source>
</evidence>
<proteinExistence type="predicted"/>
<dbReference type="AlphaFoldDB" id="A0A0G1DLR4"/>
<dbReference type="InterPro" id="IPR025714">
    <property type="entry name" value="Methyltranfer_dom"/>
</dbReference>
<dbReference type="PANTHER" id="PTHR43861">
    <property type="entry name" value="TRANS-ACONITATE 2-METHYLTRANSFERASE-RELATED"/>
    <property type="match status" value="1"/>
</dbReference>
<sequence>MNKKKVKEYWDQRPCNIRHSPKPVGTVEYFNEVEDRRYFVEPHILQFAKFPHWKGKRVLEIGCGIGTDMIRFARTGAKVTAVEFSQKSLKIAKQRAKVFKLQNKIKFYQGDAEHLTDFVPIAPYDLVYSFGVIHHTPHPEKVIEQIRNYVRPGTVIKLMVYYRYSWRVFWILLTFGRGQFWRLNELVARHSEAQTGCPITHLYSRRQIRRLLHGYKIIEMHVDHIFPYRIADYTNYHYRKVWYFRWMPGPIFAWLKQNFGWHLLVTAEVY</sequence>
<dbReference type="SUPFAM" id="SSF53335">
    <property type="entry name" value="S-adenosyl-L-methionine-dependent methyltransferases"/>
    <property type="match status" value="1"/>
</dbReference>
<protein>
    <submittedName>
        <fullName evidence="2">Methyltransferase type 12</fullName>
    </submittedName>
</protein>
<dbReference type="GO" id="GO:0032259">
    <property type="term" value="P:methylation"/>
    <property type="evidence" value="ECO:0007669"/>
    <property type="project" value="UniProtKB-KW"/>
</dbReference>
<dbReference type="EMBL" id="LCFQ01000002">
    <property type="protein sequence ID" value="KKS98805.1"/>
    <property type="molecule type" value="Genomic_DNA"/>
</dbReference>
<accession>A0A0G1DLR4</accession>
<gene>
    <name evidence="2" type="ORF">UV74_C0002G0024</name>
</gene>
<keyword evidence="2" id="KW-0489">Methyltransferase</keyword>
<dbReference type="CDD" id="cd02440">
    <property type="entry name" value="AdoMet_MTases"/>
    <property type="match status" value="1"/>
</dbReference>
<organism evidence="2 3">
    <name type="scientific">Candidatus Woesebacteria bacterium GW2011_GWB1_43_14</name>
    <dbReference type="NCBI Taxonomy" id="1618578"/>
    <lineage>
        <taxon>Bacteria</taxon>
        <taxon>Candidatus Woeseibacteriota</taxon>
    </lineage>
</organism>
<dbReference type="GO" id="GO:0008168">
    <property type="term" value="F:methyltransferase activity"/>
    <property type="evidence" value="ECO:0007669"/>
    <property type="project" value="UniProtKB-KW"/>
</dbReference>
<reference evidence="2 3" key="1">
    <citation type="journal article" date="2015" name="Nature">
        <title>rRNA introns, odd ribosomes, and small enigmatic genomes across a large radiation of phyla.</title>
        <authorList>
            <person name="Brown C.T."/>
            <person name="Hug L.A."/>
            <person name="Thomas B.C."/>
            <person name="Sharon I."/>
            <person name="Castelle C.J."/>
            <person name="Singh A."/>
            <person name="Wilkins M.J."/>
            <person name="Williams K.H."/>
            <person name="Banfield J.F."/>
        </authorList>
    </citation>
    <scope>NUCLEOTIDE SEQUENCE [LARGE SCALE GENOMIC DNA]</scope>
</reference>
<dbReference type="STRING" id="1618578.UV74_C0002G0024"/>
<keyword evidence="2" id="KW-0808">Transferase</keyword>
<comment type="caution">
    <text evidence="2">The sequence shown here is derived from an EMBL/GenBank/DDBJ whole genome shotgun (WGS) entry which is preliminary data.</text>
</comment>
<evidence type="ECO:0000313" key="2">
    <source>
        <dbReference type="EMBL" id="KKS98805.1"/>
    </source>
</evidence>
<dbReference type="Proteomes" id="UP000034090">
    <property type="component" value="Unassembled WGS sequence"/>
</dbReference>
<evidence type="ECO:0000313" key="3">
    <source>
        <dbReference type="Proteomes" id="UP000034090"/>
    </source>
</evidence>
<feature type="domain" description="Methyltransferase" evidence="1">
    <location>
        <begin position="54"/>
        <end position="156"/>
    </location>
</feature>
<dbReference type="InterPro" id="IPR029063">
    <property type="entry name" value="SAM-dependent_MTases_sf"/>
</dbReference>